<keyword evidence="4" id="KW-1185">Reference proteome</keyword>
<sequence>MSAVPTLPPLDTAIDLALLALIAVLLLLSSLSFACVIHLCLKSRSAPHLGNFNSLWTVRLLLVSSTALWALVELLRVPFFRRRYLVPFLPFLTESQQADICRFHSVLSLGLCEPVFLLTALFLVNVSIKKQDPCRLWALAFVFGACLPLLFLQILFVFYQPIYLLLPEIFGRSTYVSKDAFGNETVLCTYPLMSIIVFGAFGITYSLCFLLSCWKVMSLVINKGLRTRIYVLAMAVLVSLPLEILLLGVSVMWMPDRAVYKVLELGVFLCTLACTVAGEGILVIRPIMDTLAAGGECCQWSPDQRPAREEDRIPQAEEVGVKV</sequence>
<dbReference type="PANTHER" id="PTHR34116">
    <property type="entry name" value="PLASMINOGEN ACTIVATOR INHIBITOR"/>
    <property type="match status" value="1"/>
</dbReference>
<evidence type="ECO:0000313" key="4">
    <source>
        <dbReference type="Proteomes" id="UP001634007"/>
    </source>
</evidence>
<dbReference type="AlphaFoldDB" id="A0ABD3IKM3"/>
<feature type="transmembrane region" description="Helical" evidence="2">
    <location>
        <begin position="229"/>
        <end position="253"/>
    </location>
</feature>
<feature type="region of interest" description="Disordered" evidence="1">
    <location>
        <begin position="303"/>
        <end position="323"/>
    </location>
</feature>
<evidence type="ECO:0000313" key="3">
    <source>
        <dbReference type="EMBL" id="KAL3714351.1"/>
    </source>
</evidence>
<evidence type="ECO:0000256" key="1">
    <source>
        <dbReference type="SAM" id="MobiDB-lite"/>
    </source>
</evidence>
<proteinExistence type="predicted"/>
<dbReference type="EMBL" id="JBJKBG010000011">
    <property type="protein sequence ID" value="KAL3714351.1"/>
    <property type="molecule type" value="Genomic_DNA"/>
</dbReference>
<feature type="transmembrane region" description="Helical" evidence="2">
    <location>
        <begin position="265"/>
        <end position="284"/>
    </location>
</feature>
<organism evidence="3 4">
    <name type="scientific">Eucalyptus globulus</name>
    <name type="common">Tasmanian blue gum</name>
    <dbReference type="NCBI Taxonomy" id="34317"/>
    <lineage>
        <taxon>Eukaryota</taxon>
        <taxon>Viridiplantae</taxon>
        <taxon>Streptophyta</taxon>
        <taxon>Embryophyta</taxon>
        <taxon>Tracheophyta</taxon>
        <taxon>Spermatophyta</taxon>
        <taxon>Magnoliopsida</taxon>
        <taxon>eudicotyledons</taxon>
        <taxon>Gunneridae</taxon>
        <taxon>Pentapetalae</taxon>
        <taxon>rosids</taxon>
        <taxon>malvids</taxon>
        <taxon>Myrtales</taxon>
        <taxon>Myrtaceae</taxon>
        <taxon>Myrtoideae</taxon>
        <taxon>Eucalypteae</taxon>
        <taxon>Eucalyptus</taxon>
    </lineage>
</organism>
<feature type="transmembrane region" description="Helical" evidence="2">
    <location>
        <begin position="16"/>
        <end position="41"/>
    </location>
</feature>
<feature type="transmembrane region" description="Helical" evidence="2">
    <location>
        <begin position="103"/>
        <end position="124"/>
    </location>
</feature>
<feature type="compositionally biased region" description="Basic and acidic residues" evidence="1">
    <location>
        <begin position="305"/>
        <end position="323"/>
    </location>
</feature>
<dbReference type="PANTHER" id="PTHR34116:SF9">
    <property type="entry name" value="OS08G0346600 PROTEIN"/>
    <property type="match status" value="1"/>
</dbReference>
<dbReference type="Proteomes" id="UP001634007">
    <property type="component" value="Unassembled WGS sequence"/>
</dbReference>
<reference evidence="3 4" key="1">
    <citation type="submission" date="2024-11" db="EMBL/GenBank/DDBJ databases">
        <title>Chromosome-level genome assembly of Eucalyptus globulus Labill. provides insights into its genome evolution.</title>
        <authorList>
            <person name="Li X."/>
        </authorList>
    </citation>
    <scope>NUCLEOTIDE SEQUENCE [LARGE SCALE GENOMIC DNA]</scope>
    <source>
        <strain evidence="3">CL2024</strain>
        <tissue evidence="3">Fresh tender leaves</tissue>
    </source>
</reference>
<keyword evidence="2" id="KW-0812">Transmembrane</keyword>
<evidence type="ECO:0000256" key="2">
    <source>
        <dbReference type="SAM" id="Phobius"/>
    </source>
</evidence>
<protein>
    <submittedName>
        <fullName evidence="3">Uncharacterized protein</fullName>
    </submittedName>
</protein>
<comment type="caution">
    <text evidence="3">The sequence shown here is derived from an EMBL/GenBank/DDBJ whole genome shotgun (WGS) entry which is preliminary data.</text>
</comment>
<feature type="transmembrane region" description="Helical" evidence="2">
    <location>
        <begin position="136"/>
        <end position="159"/>
    </location>
</feature>
<feature type="transmembrane region" description="Helical" evidence="2">
    <location>
        <begin position="53"/>
        <end position="72"/>
    </location>
</feature>
<gene>
    <name evidence="3" type="ORF">ACJRO7_006300</name>
</gene>
<keyword evidence="2" id="KW-1133">Transmembrane helix</keyword>
<accession>A0ABD3IKM3</accession>
<name>A0ABD3IKM3_EUCGL</name>
<feature type="transmembrane region" description="Helical" evidence="2">
    <location>
        <begin position="192"/>
        <end position="217"/>
    </location>
</feature>
<keyword evidence="2" id="KW-0472">Membrane</keyword>